<dbReference type="STRING" id="351605.Gura_2469"/>
<dbReference type="KEGG" id="gur:Gura_2469"/>
<gene>
    <name evidence="2" type="ordered locus">Gura_2469</name>
</gene>
<name>A5G4D0_GEOUR</name>
<protein>
    <submittedName>
        <fullName evidence="2">HEPN domain protein</fullName>
    </submittedName>
</protein>
<dbReference type="AlphaFoldDB" id="A5G4D0"/>
<evidence type="ECO:0000313" key="3">
    <source>
        <dbReference type="Proteomes" id="UP000006695"/>
    </source>
</evidence>
<sequence>MLLAKKAADDEALLAEILSSSHVSDEIFGFHCQQAAEKLLKALLSQAGIGYPRTHNLRLLMDLLADFGQPLPADLAELDILTPYGTLFRYEDLPAEVELDRETLFKLVRSLHEFVEKRLS</sequence>
<dbReference type="SMART" id="SM00748">
    <property type="entry name" value="HEPN"/>
    <property type="match status" value="1"/>
</dbReference>
<dbReference type="SUPFAM" id="SSF81593">
    <property type="entry name" value="Nucleotidyltransferase substrate binding subunit/domain"/>
    <property type="match status" value="1"/>
</dbReference>
<dbReference type="Proteomes" id="UP000006695">
    <property type="component" value="Chromosome"/>
</dbReference>
<dbReference type="InterPro" id="IPR007842">
    <property type="entry name" value="HEPN_dom"/>
</dbReference>
<evidence type="ECO:0000313" key="2">
    <source>
        <dbReference type="EMBL" id="ABQ26648.1"/>
    </source>
</evidence>
<dbReference type="Gene3D" id="1.20.120.330">
    <property type="entry name" value="Nucleotidyltransferases domain 2"/>
    <property type="match status" value="1"/>
</dbReference>
<proteinExistence type="predicted"/>
<feature type="domain" description="HEPN" evidence="1">
    <location>
        <begin position="6"/>
        <end position="111"/>
    </location>
</feature>
<dbReference type="EMBL" id="CP000698">
    <property type="protein sequence ID" value="ABQ26648.1"/>
    <property type="molecule type" value="Genomic_DNA"/>
</dbReference>
<dbReference type="PROSITE" id="PS50910">
    <property type="entry name" value="HEPN"/>
    <property type="match status" value="1"/>
</dbReference>
<evidence type="ECO:0000259" key="1">
    <source>
        <dbReference type="PROSITE" id="PS50910"/>
    </source>
</evidence>
<accession>A5G4D0</accession>
<dbReference type="HOGENOM" id="CLU_123170_0_2_7"/>
<keyword evidence="3" id="KW-1185">Reference proteome</keyword>
<organism evidence="2 3">
    <name type="scientific">Geotalea uraniireducens (strain Rf4)</name>
    <name type="common">Geobacter uraniireducens</name>
    <dbReference type="NCBI Taxonomy" id="351605"/>
    <lineage>
        <taxon>Bacteria</taxon>
        <taxon>Pseudomonadati</taxon>
        <taxon>Thermodesulfobacteriota</taxon>
        <taxon>Desulfuromonadia</taxon>
        <taxon>Geobacterales</taxon>
        <taxon>Geobacteraceae</taxon>
        <taxon>Geotalea</taxon>
    </lineage>
</organism>
<reference evidence="2 3" key="1">
    <citation type="submission" date="2007-05" db="EMBL/GenBank/DDBJ databases">
        <title>Complete sequence of Geobacter uraniireducens Rf4.</title>
        <authorList>
            <consortium name="US DOE Joint Genome Institute"/>
            <person name="Copeland A."/>
            <person name="Lucas S."/>
            <person name="Lapidus A."/>
            <person name="Barry K."/>
            <person name="Detter J.C."/>
            <person name="Glavina del Rio T."/>
            <person name="Hammon N."/>
            <person name="Israni S."/>
            <person name="Dalin E."/>
            <person name="Tice H."/>
            <person name="Pitluck S."/>
            <person name="Chertkov O."/>
            <person name="Brettin T."/>
            <person name="Bruce D."/>
            <person name="Han C."/>
            <person name="Schmutz J."/>
            <person name="Larimer F."/>
            <person name="Land M."/>
            <person name="Hauser L."/>
            <person name="Kyrpides N."/>
            <person name="Mikhailova N."/>
            <person name="Shelobolina E."/>
            <person name="Aklujkar M."/>
            <person name="Lovley D."/>
            <person name="Richardson P."/>
        </authorList>
    </citation>
    <scope>NUCLEOTIDE SEQUENCE [LARGE SCALE GENOMIC DNA]</scope>
    <source>
        <strain evidence="3">ATCC BAA-1134 / JCM 13001 / Rf4</strain>
    </source>
</reference>
<dbReference type="Pfam" id="PF05168">
    <property type="entry name" value="HEPN"/>
    <property type="match status" value="1"/>
</dbReference>